<dbReference type="Proteomes" id="UP000824998">
    <property type="component" value="Unassembled WGS sequence"/>
</dbReference>
<evidence type="ECO:0000313" key="1">
    <source>
        <dbReference type="EMBL" id="KAG9236573.1"/>
    </source>
</evidence>
<accession>A0A9P7YMM5</accession>
<organism evidence="1 2">
    <name type="scientific">Amylocarpus encephaloides</name>
    <dbReference type="NCBI Taxonomy" id="45428"/>
    <lineage>
        <taxon>Eukaryota</taxon>
        <taxon>Fungi</taxon>
        <taxon>Dikarya</taxon>
        <taxon>Ascomycota</taxon>
        <taxon>Pezizomycotina</taxon>
        <taxon>Leotiomycetes</taxon>
        <taxon>Helotiales</taxon>
        <taxon>Helotiales incertae sedis</taxon>
        <taxon>Amylocarpus</taxon>
    </lineage>
</organism>
<dbReference type="AlphaFoldDB" id="A0A9P7YMM5"/>
<name>A0A9P7YMM5_9HELO</name>
<proteinExistence type="predicted"/>
<evidence type="ECO:0000313" key="2">
    <source>
        <dbReference type="Proteomes" id="UP000824998"/>
    </source>
</evidence>
<dbReference type="OrthoDB" id="62952at2759"/>
<sequence length="284" mass="32484">MSSNISFMDIIPDIRGQIYNLLLLNPDLGHRSSCMGGQINFGLSSNILLVNKSINKEASKVLYEHNCFYLVYFQHRSDRTPYDPNSGLRYEGPNDDDTELFGNMIATRYVSPILRYRQYNTFSLPSSDETIGSNTHNEVCHHIQDIKALSHIRNWNIVLTISGDGVPLSAKPHHKDRVFAFQQLCQALAGAEIKTLNVLLFVLNPRCHASFVGRFVPEMLEPLRLLRVARDAEIRLATKEEIPAQKWPEKQLSRYGTYLEGHAAVLTDMVEWMKRGEKRHDLDQ</sequence>
<comment type="caution">
    <text evidence="1">The sequence shown here is derived from an EMBL/GenBank/DDBJ whole genome shotgun (WGS) entry which is preliminary data.</text>
</comment>
<protein>
    <submittedName>
        <fullName evidence="1">Uncharacterized protein</fullName>
    </submittedName>
</protein>
<keyword evidence="2" id="KW-1185">Reference proteome</keyword>
<gene>
    <name evidence="1" type="ORF">BJ875DRAFT_456052</name>
</gene>
<dbReference type="EMBL" id="MU251404">
    <property type="protein sequence ID" value="KAG9236573.1"/>
    <property type="molecule type" value="Genomic_DNA"/>
</dbReference>
<reference evidence="1" key="1">
    <citation type="journal article" date="2021" name="IMA Fungus">
        <title>Genomic characterization of three marine fungi, including Emericellopsis atlantica sp. nov. with signatures of a generalist lifestyle and marine biomass degradation.</title>
        <authorList>
            <person name="Hagestad O.C."/>
            <person name="Hou L."/>
            <person name="Andersen J.H."/>
            <person name="Hansen E.H."/>
            <person name="Altermark B."/>
            <person name="Li C."/>
            <person name="Kuhnert E."/>
            <person name="Cox R.J."/>
            <person name="Crous P.W."/>
            <person name="Spatafora J.W."/>
            <person name="Lail K."/>
            <person name="Amirebrahimi M."/>
            <person name="Lipzen A."/>
            <person name="Pangilinan J."/>
            <person name="Andreopoulos W."/>
            <person name="Hayes R.D."/>
            <person name="Ng V."/>
            <person name="Grigoriev I.V."/>
            <person name="Jackson S.A."/>
            <person name="Sutton T.D.S."/>
            <person name="Dobson A.D.W."/>
            <person name="Rama T."/>
        </authorList>
    </citation>
    <scope>NUCLEOTIDE SEQUENCE</scope>
    <source>
        <strain evidence="1">TRa018bII</strain>
    </source>
</reference>